<sequence>MTKFLKQTCNFESAKRDASGKVMLNKYGEIEYQKARSLKCRRESTIKDIKTANGALTTQTTAYYTDESQPIRVDDRVDGRVVLLVNEYVNTQGAVEGYEFYA</sequence>
<protein>
    <submittedName>
        <fullName evidence="1">Uncharacterized protein</fullName>
    </submittedName>
</protein>
<proteinExistence type="predicted"/>
<organism evidence="1">
    <name type="scientific">Myoviridae sp. ct4uh47</name>
    <dbReference type="NCBI Taxonomy" id="2825032"/>
    <lineage>
        <taxon>Viruses</taxon>
        <taxon>Duplodnaviria</taxon>
        <taxon>Heunggongvirae</taxon>
        <taxon>Uroviricota</taxon>
        <taxon>Caudoviricetes</taxon>
    </lineage>
</organism>
<evidence type="ECO:0000313" key="1">
    <source>
        <dbReference type="EMBL" id="DAG02087.1"/>
    </source>
</evidence>
<dbReference type="EMBL" id="BK016203">
    <property type="protein sequence ID" value="DAG02087.1"/>
    <property type="molecule type" value="Genomic_DNA"/>
</dbReference>
<accession>A0A8S5V647</accession>
<name>A0A8S5V647_9CAUD</name>
<reference evidence="1" key="1">
    <citation type="journal article" date="2021" name="Proc. Natl. Acad. Sci. U.S.A.">
        <title>A Catalog of Tens of Thousands of Viruses from Human Metagenomes Reveals Hidden Associations with Chronic Diseases.</title>
        <authorList>
            <person name="Tisza M.J."/>
            <person name="Buck C.B."/>
        </authorList>
    </citation>
    <scope>NUCLEOTIDE SEQUENCE</scope>
    <source>
        <strain evidence="1">Ct4uh47</strain>
    </source>
</reference>